<reference evidence="8" key="3">
    <citation type="submission" date="2015-05" db="UniProtKB">
        <authorList>
            <consortium name="EnsemblMetazoa"/>
        </authorList>
    </citation>
    <scope>IDENTIFICATION</scope>
</reference>
<feature type="transmembrane region" description="Helical" evidence="5">
    <location>
        <begin position="12"/>
        <end position="29"/>
    </location>
</feature>
<dbReference type="OMA" id="WWTSNIV"/>
<evidence type="ECO:0000256" key="3">
    <source>
        <dbReference type="ARBA" id="ARBA00022989"/>
    </source>
</evidence>
<dbReference type="FunCoup" id="R4G3I0">
    <property type="interactions" value="339"/>
</dbReference>
<feature type="domain" description="Sugar phosphate transporter" evidence="6">
    <location>
        <begin position="12"/>
        <end position="310"/>
    </location>
</feature>
<name>R4G3I0_RHOPR</name>
<dbReference type="RefSeq" id="XP_073980619.1">
    <property type="nucleotide sequence ID" value="XM_074124518.1"/>
</dbReference>
<feature type="transmembrane region" description="Helical" evidence="5">
    <location>
        <begin position="82"/>
        <end position="103"/>
    </location>
</feature>
<dbReference type="Proteomes" id="UP000015103">
    <property type="component" value="Unassembled WGS sequence"/>
</dbReference>
<feature type="transmembrane region" description="Helical" evidence="5">
    <location>
        <begin position="141"/>
        <end position="158"/>
    </location>
</feature>
<evidence type="ECO:0000313" key="7">
    <source>
        <dbReference type="EMBL" id="JAA75849.1"/>
    </source>
</evidence>
<feature type="transmembrane region" description="Helical" evidence="5">
    <location>
        <begin position="49"/>
        <end position="70"/>
    </location>
</feature>
<dbReference type="eggNOG" id="KOG1442">
    <property type="taxonomic scope" value="Eukaryota"/>
</dbReference>
<accession>R4G3I0</accession>
<dbReference type="Pfam" id="PF03151">
    <property type="entry name" value="TPT"/>
    <property type="match status" value="1"/>
</dbReference>
<evidence type="ECO:0000256" key="2">
    <source>
        <dbReference type="ARBA" id="ARBA00022692"/>
    </source>
</evidence>
<evidence type="ECO:0000259" key="6">
    <source>
        <dbReference type="Pfam" id="PF03151"/>
    </source>
</evidence>
<evidence type="ECO:0000256" key="5">
    <source>
        <dbReference type="SAM" id="Phobius"/>
    </source>
</evidence>
<feature type="transmembrane region" description="Helical" evidence="5">
    <location>
        <begin position="294"/>
        <end position="313"/>
    </location>
</feature>
<evidence type="ECO:0000256" key="1">
    <source>
        <dbReference type="ARBA" id="ARBA00004141"/>
    </source>
</evidence>
<organism evidence="7">
    <name type="scientific">Rhodnius prolixus</name>
    <name type="common">Triatomid bug</name>
    <dbReference type="NCBI Taxonomy" id="13249"/>
    <lineage>
        <taxon>Eukaryota</taxon>
        <taxon>Metazoa</taxon>
        <taxon>Ecdysozoa</taxon>
        <taxon>Arthropoda</taxon>
        <taxon>Hexapoda</taxon>
        <taxon>Insecta</taxon>
        <taxon>Pterygota</taxon>
        <taxon>Neoptera</taxon>
        <taxon>Paraneoptera</taxon>
        <taxon>Hemiptera</taxon>
        <taxon>Heteroptera</taxon>
        <taxon>Panheteroptera</taxon>
        <taxon>Cimicomorpha</taxon>
        <taxon>Reduviidae</taxon>
        <taxon>Triatominae</taxon>
        <taxon>Rhodnius</taxon>
    </lineage>
</organism>
<feature type="transmembrane region" description="Helical" evidence="5">
    <location>
        <begin position="115"/>
        <end position="134"/>
    </location>
</feature>
<evidence type="ECO:0000313" key="9">
    <source>
        <dbReference type="Proteomes" id="UP000015103"/>
    </source>
</evidence>
<dbReference type="EMBL" id="ACPB03016387">
    <property type="status" value="NOT_ANNOTATED_CDS"/>
    <property type="molecule type" value="Genomic_DNA"/>
</dbReference>
<keyword evidence="4 5" id="KW-0472">Membrane</keyword>
<keyword evidence="3 5" id="KW-1133">Transmembrane helix</keyword>
<feature type="transmembrane region" description="Helical" evidence="5">
    <location>
        <begin position="239"/>
        <end position="259"/>
    </location>
</feature>
<proteinExistence type="evidence at transcript level"/>
<protein>
    <submittedName>
        <fullName evidence="7 8">Putative gdp-fucose transporter</fullName>
    </submittedName>
</protein>
<dbReference type="HOGENOM" id="CLU_044894_1_0_1"/>
<evidence type="ECO:0000313" key="8">
    <source>
        <dbReference type="EnsemblMetazoa" id="RPRC008908-PA"/>
    </source>
</evidence>
<dbReference type="VEuPathDB" id="VectorBase:RPRC008908"/>
<keyword evidence="9" id="KW-1185">Reference proteome</keyword>
<dbReference type="GO" id="GO:0016020">
    <property type="term" value="C:membrane"/>
    <property type="evidence" value="ECO:0007669"/>
    <property type="project" value="UniProtKB-SubCell"/>
</dbReference>
<reference evidence="9" key="2">
    <citation type="submission" date="2015-04" db="EMBL/GenBank/DDBJ databases">
        <authorList>
            <person name="Wilson R.K."/>
            <person name="Warren W."/>
            <person name="Dotson E."/>
            <person name="Oliveira P.L."/>
        </authorList>
    </citation>
    <scope>NUCLEOTIDE SEQUENCE</scope>
</reference>
<dbReference type="AlphaFoldDB" id="R4G3I0"/>
<dbReference type="EnsemblMetazoa" id="RPRC008908-RA">
    <property type="protein sequence ID" value="RPRC008908-PA"/>
    <property type="gene ID" value="RPRC008908"/>
</dbReference>
<sequence length="328" mass="36706">MVSNALILKHLHITLVVALYWIISMATVFVNKSLLSSKIIDLDAPFFVVWFQCLVSVGVCLLMKVLSSLYPKLISFPPGSPFALHSIKLVLPVTLFFDGMIIFNTLCLKFADVTYYYIGRSLTTVFNVALTFYILKEEVSYNSFICCIIIVLGFFMGIDQESVAGTLSIKGAISGVLASFSLSLYSIYNKKVLPALGNHIWLLAFFNNAYSCILLLPMILLNGELDRLWNYDKLFSSDFWTLMLIGGICGFSIGYVTSLQIQVTSPLTHNVSGTAKACVQTIIAAFWYDEIKSLLWWFSNMIVLFGSAAYTAVKQKELQLMYSYQKPG</sequence>
<dbReference type="STRING" id="13249.R4G3I0"/>
<feature type="transmembrane region" description="Helical" evidence="5">
    <location>
        <begin position="200"/>
        <end position="219"/>
    </location>
</feature>
<dbReference type="EMBL" id="GAHY01001661">
    <property type="protein sequence ID" value="JAA75849.1"/>
    <property type="molecule type" value="mRNA"/>
</dbReference>
<dbReference type="InParanoid" id="R4G3I0"/>
<keyword evidence="2 5" id="KW-0812">Transmembrane</keyword>
<reference evidence="7" key="1">
    <citation type="submission" date="2013-04" db="EMBL/GenBank/DDBJ databases">
        <title>An insight into the transcriptome of the digestive tract of the blood sucking bug, Rhodnius prolixus.</title>
        <authorList>
            <person name="Ribeiro J.M.C."/>
            <person name="Genta F.A."/>
            <person name="Sorgine M.H.F."/>
            <person name="Paiva-Silva G.O."/>
            <person name="Majerowicz D."/>
            <person name="Medeiros M."/>
            <person name="Koerich L."/>
            <person name="Terra W.R."/>
            <person name="Ferreira C."/>
            <person name="Pimentel A.C."/>
            <person name="Bisch P.M."/>
            <person name="Diniz M.M.P."/>
            <person name="Nascimento R."/>
            <person name="Salmon D."/>
            <person name="Silber A.M."/>
            <person name="Alves M."/>
            <person name="Oliveira M.F."/>
            <person name="Gondim K.C."/>
            <person name="Silva Neto M.A.C."/>
            <person name="Atella G.C."/>
            <person name="Araujo H."/>
            <person name="Dias F.S."/>
            <person name="Polycarpo C.R."/>
            <person name="Fampa P."/>
            <person name="Melo A.C."/>
            <person name="Tanaka A.S."/>
            <person name="Balczun C."/>
            <person name="Oliveira J.H.M."/>
            <person name="Goncalves R."/>
            <person name="Lazoski C."/>
            <person name="Pereira M.A."/>
            <person name="Rivera-Pomar R."/>
            <person name="Diambra L."/>
            <person name="Schaub G.A."/>
            <person name="Garcia E.S."/>
            <person name="Azambuja P."/>
            <person name="Braz G.R.C."/>
            <person name="Oliveira P.L."/>
        </authorList>
    </citation>
    <scope>NUCLEOTIDE SEQUENCE</scope>
</reference>
<evidence type="ECO:0000256" key="4">
    <source>
        <dbReference type="ARBA" id="ARBA00023136"/>
    </source>
</evidence>
<dbReference type="PANTHER" id="PTHR11132">
    <property type="entry name" value="SOLUTE CARRIER FAMILY 35"/>
    <property type="match status" value="1"/>
</dbReference>
<feature type="transmembrane region" description="Helical" evidence="5">
    <location>
        <begin position="164"/>
        <end position="188"/>
    </location>
</feature>
<comment type="subcellular location">
    <subcellularLocation>
        <location evidence="1">Membrane</location>
        <topology evidence="1">Multi-pass membrane protein</topology>
    </subcellularLocation>
</comment>
<dbReference type="GeneID" id="141452407"/>
<dbReference type="InterPro" id="IPR004853">
    <property type="entry name" value="Sugar_P_trans_dom"/>
</dbReference>
<dbReference type="InterPro" id="IPR050186">
    <property type="entry name" value="TPT_transporter"/>
</dbReference>